<organism evidence="8 9">
    <name type="scientific">Cucumis sativus</name>
    <name type="common">Cucumber</name>
    <dbReference type="NCBI Taxonomy" id="3659"/>
    <lineage>
        <taxon>Eukaryota</taxon>
        <taxon>Viridiplantae</taxon>
        <taxon>Streptophyta</taxon>
        <taxon>Embryophyta</taxon>
        <taxon>Tracheophyta</taxon>
        <taxon>Spermatophyta</taxon>
        <taxon>Magnoliopsida</taxon>
        <taxon>eudicotyledons</taxon>
        <taxon>Gunneridae</taxon>
        <taxon>Pentapetalae</taxon>
        <taxon>rosids</taxon>
        <taxon>fabids</taxon>
        <taxon>Cucurbitales</taxon>
        <taxon>Cucurbitaceae</taxon>
        <taxon>Benincaseae</taxon>
        <taxon>Cucumis</taxon>
    </lineage>
</organism>
<dbReference type="InterPro" id="IPR051107">
    <property type="entry name" value="Auxin_Efflux_Carrier"/>
</dbReference>
<comment type="subcellular location">
    <subcellularLocation>
        <location evidence="1">Membrane</location>
        <topology evidence="1">Multi-pass membrane protein</topology>
    </subcellularLocation>
</comment>
<keyword evidence="9" id="KW-1185">Reference proteome</keyword>
<dbReference type="GO" id="GO:0055085">
    <property type="term" value="P:transmembrane transport"/>
    <property type="evidence" value="ECO:0007669"/>
    <property type="project" value="InterPro"/>
</dbReference>
<evidence type="ECO:0000256" key="7">
    <source>
        <dbReference type="ARBA" id="ARBA00023294"/>
    </source>
</evidence>
<name>A0A0A0LMR0_CUCSA</name>
<gene>
    <name evidence="8" type="ORF">Csa_2G074270</name>
</gene>
<evidence type="ECO:0000256" key="3">
    <source>
        <dbReference type="ARBA" id="ARBA00022448"/>
    </source>
</evidence>
<keyword evidence="6" id="KW-0472">Membrane</keyword>
<dbReference type="InterPro" id="IPR004776">
    <property type="entry name" value="Mem_transp_PIN-like"/>
</dbReference>
<keyword evidence="7" id="KW-0927">Auxin signaling pathway</keyword>
<reference evidence="8 9" key="1">
    <citation type="journal article" date="2009" name="Nat. Genet.">
        <title>The genome of the cucumber, Cucumis sativus L.</title>
        <authorList>
            <person name="Huang S."/>
            <person name="Li R."/>
            <person name="Zhang Z."/>
            <person name="Li L."/>
            <person name="Gu X."/>
            <person name="Fan W."/>
            <person name="Lucas W.J."/>
            <person name="Wang X."/>
            <person name="Xie B."/>
            <person name="Ni P."/>
            <person name="Ren Y."/>
            <person name="Zhu H."/>
            <person name="Li J."/>
            <person name="Lin K."/>
            <person name="Jin W."/>
            <person name="Fei Z."/>
            <person name="Li G."/>
            <person name="Staub J."/>
            <person name="Kilian A."/>
            <person name="van der Vossen E.A."/>
            <person name="Wu Y."/>
            <person name="Guo J."/>
            <person name="He J."/>
            <person name="Jia Z."/>
            <person name="Ren Y."/>
            <person name="Tian G."/>
            <person name="Lu Y."/>
            <person name="Ruan J."/>
            <person name="Qian W."/>
            <person name="Wang M."/>
            <person name="Huang Q."/>
            <person name="Li B."/>
            <person name="Xuan Z."/>
            <person name="Cao J."/>
            <person name="Asan"/>
            <person name="Wu Z."/>
            <person name="Zhang J."/>
            <person name="Cai Q."/>
            <person name="Bai Y."/>
            <person name="Zhao B."/>
            <person name="Han Y."/>
            <person name="Li Y."/>
            <person name="Li X."/>
            <person name="Wang S."/>
            <person name="Shi Q."/>
            <person name="Liu S."/>
            <person name="Cho W.K."/>
            <person name="Kim J.Y."/>
            <person name="Xu Y."/>
            <person name="Heller-Uszynska K."/>
            <person name="Miao H."/>
            <person name="Cheng Z."/>
            <person name="Zhang S."/>
            <person name="Wu J."/>
            <person name="Yang Y."/>
            <person name="Kang H."/>
            <person name="Li M."/>
            <person name="Liang H."/>
            <person name="Ren X."/>
            <person name="Shi Z."/>
            <person name="Wen M."/>
            <person name="Jian M."/>
            <person name="Yang H."/>
            <person name="Zhang G."/>
            <person name="Yang Z."/>
            <person name="Chen R."/>
            <person name="Liu S."/>
            <person name="Li J."/>
            <person name="Ma L."/>
            <person name="Liu H."/>
            <person name="Zhou Y."/>
            <person name="Zhao J."/>
            <person name="Fang X."/>
            <person name="Li G."/>
            <person name="Fang L."/>
            <person name="Li Y."/>
            <person name="Liu D."/>
            <person name="Zheng H."/>
            <person name="Zhang Y."/>
            <person name="Qin N."/>
            <person name="Li Z."/>
            <person name="Yang G."/>
            <person name="Yang S."/>
            <person name="Bolund L."/>
            <person name="Kristiansen K."/>
            <person name="Zheng H."/>
            <person name="Li S."/>
            <person name="Zhang X."/>
            <person name="Yang H."/>
            <person name="Wang J."/>
            <person name="Sun R."/>
            <person name="Zhang B."/>
            <person name="Jiang S."/>
            <person name="Wang J."/>
            <person name="Du Y."/>
            <person name="Li S."/>
        </authorList>
    </citation>
    <scope>NUCLEOTIDE SEQUENCE [LARGE SCALE GENOMIC DNA]</scope>
    <source>
        <strain evidence="9">cv. 9930</strain>
    </source>
</reference>
<evidence type="ECO:0000256" key="1">
    <source>
        <dbReference type="ARBA" id="ARBA00004141"/>
    </source>
</evidence>
<protein>
    <recommendedName>
        <fullName evidence="10">Auxin efflux carrier component</fullName>
    </recommendedName>
</protein>
<evidence type="ECO:0000256" key="6">
    <source>
        <dbReference type="ARBA" id="ARBA00023136"/>
    </source>
</evidence>
<dbReference type="STRING" id="3659.A0A0A0LMR0"/>
<keyword evidence="3" id="KW-0813">Transport</keyword>
<evidence type="ECO:0008006" key="10">
    <source>
        <dbReference type="Google" id="ProtNLM"/>
    </source>
</evidence>
<dbReference type="EMBL" id="CM002923">
    <property type="protein sequence ID" value="KGN61266.1"/>
    <property type="molecule type" value="Genomic_DNA"/>
</dbReference>
<evidence type="ECO:0000313" key="9">
    <source>
        <dbReference type="Proteomes" id="UP000029981"/>
    </source>
</evidence>
<evidence type="ECO:0000256" key="5">
    <source>
        <dbReference type="ARBA" id="ARBA00022989"/>
    </source>
</evidence>
<evidence type="ECO:0000256" key="2">
    <source>
        <dbReference type="ARBA" id="ARBA00009177"/>
    </source>
</evidence>
<sequence length="103" mass="10990">MPTVLQRCVLMLSDTGQALSMFTLGIFMATQPNIIACSLSEAASAMLVRFLVSPMLIAAISKLINLRGIALHTAIIQAAFPQGVVSFVLAKEYNVHPNVLSTS</sequence>
<dbReference type="GO" id="GO:0016020">
    <property type="term" value="C:membrane"/>
    <property type="evidence" value="ECO:0007669"/>
    <property type="project" value="UniProtKB-SubCell"/>
</dbReference>
<dbReference type="AlphaFoldDB" id="A0A0A0LMR0"/>
<dbReference type="Gramene" id="KGN61266">
    <property type="protein sequence ID" value="KGN61266"/>
    <property type="gene ID" value="Csa_2G074270"/>
</dbReference>
<dbReference type="PANTHER" id="PTHR31752">
    <property type="entry name" value="AUXIN EFFLUX CARRIER COMPONENT 1B-RELATED"/>
    <property type="match status" value="1"/>
</dbReference>
<reference evidence="8 9" key="3">
    <citation type="journal article" date="2010" name="BMC Genomics">
        <title>Transcriptome sequencing and comparative analysis of cucumber flowers with different sex types.</title>
        <authorList>
            <person name="Guo S."/>
            <person name="Zheng Y."/>
            <person name="Joung J.G."/>
            <person name="Liu S."/>
            <person name="Zhang Z."/>
            <person name="Crasta O.R."/>
            <person name="Sobral B.W."/>
            <person name="Xu Y."/>
            <person name="Huang S."/>
            <person name="Fei Z."/>
        </authorList>
    </citation>
    <scope>NUCLEOTIDE SEQUENCE [LARGE SCALE GENOMIC DNA]</scope>
    <source>
        <strain evidence="9">cv. 9930</strain>
    </source>
</reference>
<dbReference type="OMA" id="TITIGLH"/>
<evidence type="ECO:0000313" key="8">
    <source>
        <dbReference type="EMBL" id="KGN61266.1"/>
    </source>
</evidence>
<reference evidence="8 9" key="2">
    <citation type="journal article" date="2009" name="PLoS ONE">
        <title>An integrated genetic and cytogenetic map of the cucumber genome.</title>
        <authorList>
            <person name="Ren Y."/>
            <person name="Zhang Z."/>
            <person name="Liu J."/>
            <person name="Staub J.E."/>
            <person name="Han Y."/>
            <person name="Cheng Z."/>
            <person name="Li X."/>
            <person name="Lu J."/>
            <person name="Miao H."/>
            <person name="Kang H."/>
            <person name="Xie B."/>
            <person name="Gu X."/>
            <person name="Wang X."/>
            <person name="Du Y."/>
            <person name="Jin W."/>
            <person name="Huang S."/>
        </authorList>
    </citation>
    <scope>NUCLEOTIDE SEQUENCE [LARGE SCALE GENOMIC DNA]</scope>
    <source>
        <strain evidence="9">cv. 9930</strain>
    </source>
</reference>
<keyword evidence="5" id="KW-1133">Transmembrane helix</keyword>
<dbReference type="PANTHER" id="PTHR31752:SF18">
    <property type="entry name" value="AUXIN EFFLUX CARRIER COMPONENT 1"/>
    <property type="match status" value="1"/>
</dbReference>
<keyword evidence="4" id="KW-0812">Transmembrane</keyword>
<dbReference type="GO" id="GO:0009734">
    <property type="term" value="P:auxin-activated signaling pathway"/>
    <property type="evidence" value="ECO:0007669"/>
    <property type="project" value="UniProtKB-KW"/>
</dbReference>
<dbReference type="Proteomes" id="UP000029981">
    <property type="component" value="Chromosome 2"/>
</dbReference>
<dbReference type="Pfam" id="PF03547">
    <property type="entry name" value="Mem_trans"/>
    <property type="match status" value="1"/>
</dbReference>
<proteinExistence type="inferred from homology"/>
<evidence type="ECO:0000256" key="4">
    <source>
        <dbReference type="ARBA" id="ARBA00022692"/>
    </source>
</evidence>
<comment type="similarity">
    <text evidence="2">Belongs to the auxin efflux carrier (TC 2.A.69.1) family.</text>
</comment>
<accession>A0A0A0LMR0</accession>
<reference evidence="8 9" key="4">
    <citation type="journal article" date="2011" name="BMC Genomics">
        <title>RNA-Seq improves annotation of protein-coding genes in the cucumber genome.</title>
        <authorList>
            <person name="Li Z."/>
            <person name="Zhang Z."/>
            <person name="Yan P."/>
            <person name="Huang S."/>
            <person name="Fei Z."/>
            <person name="Lin K."/>
        </authorList>
    </citation>
    <scope>NUCLEOTIDE SEQUENCE [LARGE SCALE GENOMIC DNA]</scope>
    <source>
        <strain evidence="9">cv. 9930</strain>
    </source>
</reference>